<evidence type="ECO:0000256" key="1">
    <source>
        <dbReference type="SAM" id="MobiDB-lite"/>
    </source>
</evidence>
<protein>
    <submittedName>
        <fullName evidence="2">Uncharacterized protein</fullName>
    </submittedName>
</protein>
<accession>A0A0F9IA53</accession>
<feature type="region of interest" description="Disordered" evidence="1">
    <location>
        <begin position="1"/>
        <end position="22"/>
    </location>
</feature>
<gene>
    <name evidence="2" type="ORF">LCGC14_1605810</name>
</gene>
<evidence type="ECO:0000313" key="2">
    <source>
        <dbReference type="EMBL" id="KKM24372.1"/>
    </source>
</evidence>
<dbReference type="EMBL" id="LAZR01012939">
    <property type="protein sequence ID" value="KKM24372.1"/>
    <property type="molecule type" value="Genomic_DNA"/>
</dbReference>
<feature type="compositionally biased region" description="Basic and acidic residues" evidence="1">
    <location>
        <begin position="1"/>
        <end position="16"/>
    </location>
</feature>
<organism evidence="2">
    <name type="scientific">marine sediment metagenome</name>
    <dbReference type="NCBI Taxonomy" id="412755"/>
    <lineage>
        <taxon>unclassified sequences</taxon>
        <taxon>metagenomes</taxon>
        <taxon>ecological metagenomes</taxon>
    </lineage>
</organism>
<sequence length="57" mass="6766">MNRFRQEELTTERPESGDEPEREIEDIIQEVQSILKLDRWGTRDEPFRGFGSLPGKF</sequence>
<proteinExistence type="predicted"/>
<dbReference type="AlphaFoldDB" id="A0A0F9IA53"/>
<comment type="caution">
    <text evidence="2">The sequence shown here is derived from an EMBL/GenBank/DDBJ whole genome shotgun (WGS) entry which is preliminary data.</text>
</comment>
<reference evidence="2" key="1">
    <citation type="journal article" date="2015" name="Nature">
        <title>Complex archaea that bridge the gap between prokaryotes and eukaryotes.</title>
        <authorList>
            <person name="Spang A."/>
            <person name="Saw J.H."/>
            <person name="Jorgensen S.L."/>
            <person name="Zaremba-Niedzwiedzka K."/>
            <person name="Martijn J."/>
            <person name="Lind A.E."/>
            <person name="van Eijk R."/>
            <person name="Schleper C."/>
            <person name="Guy L."/>
            <person name="Ettema T.J."/>
        </authorList>
    </citation>
    <scope>NUCLEOTIDE SEQUENCE</scope>
</reference>
<name>A0A0F9IA53_9ZZZZ</name>